<evidence type="ECO:0000313" key="10">
    <source>
        <dbReference type="Proteomes" id="UP000219252"/>
    </source>
</evidence>
<evidence type="ECO:0000256" key="7">
    <source>
        <dbReference type="ARBA" id="ARBA00023136"/>
    </source>
</evidence>
<dbReference type="OrthoDB" id="3177005at2"/>
<evidence type="ECO:0000256" key="3">
    <source>
        <dbReference type="ARBA" id="ARBA00022448"/>
    </source>
</evidence>
<dbReference type="EMBL" id="OBQC01000001">
    <property type="protein sequence ID" value="SOC35036.1"/>
    <property type="molecule type" value="Genomic_DNA"/>
</dbReference>
<dbReference type="Proteomes" id="UP000219252">
    <property type="component" value="Unassembled WGS sequence"/>
</dbReference>
<organism evidence="9 10">
    <name type="scientific">Ureibacillus acetophenoni</name>
    <dbReference type="NCBI Taxonomy" id="614649"/>
    <lineage>
        <taxon>Bacteria</taxon>
        <taxon>Bacillati</taxon>
        <taxon>Bacillota</taxon>
        <taxon>Bacilli</taxon>
        <taxon>Bacillales</taxon>
        <taxon>Caryophanaceae</taxon>
        <taxon>Ureibacillus</taxon>
    </lineage>
</organism>
<dbReference type="RefSeq" id="WP_097147783.1">
    <property type="nucleotide sequence ID" value="NZ_OBQC01000001.1"/>
</dbReference>
<feature type="transmembrane region" description="Helical" evidence="8">
    <location>
        <begin position="27"/>
        <end position="58"/>
    </location>
</feature>
<dbReference type="Pfam" id="PF03591">
    <property type="entry name" value="AzlC"/>
    <property type="match status" value="1"/>
</dbReference>
<dbReference type="GO" id="GO:1903785">
    <property type="term" value="P:L-valine transmembrane transport"/>
    <property type="evidence" value="ECO:0007669"/>
    <property type="project" value="TreeGrafter"/>
</dbReference>
<sequence length="240" mass="25947">MVTQTEVKQTVTTDSFSQGIRDCIPTLLGYISIGLAFGVIGITSNLSILEIFLLSVFVYAGSAQFIFCGLYVAGAPVSIIIITTFIVNLRHFLMSLTVAPHLTRYSSLRNIGFGSLLTDETFGVAVTKLMKENHLGGRWMDGLNLTAYLSWIAACTLGGILGKWIPNAESWGLDFALVAMFVALLVLNLADVGKSKLMHYLKLIGCVAISMYILSYFVPGHLAVLISTVIVATIGVLTEK</sequence>
<evidence type="ECO:0000256" key="6">
    <source>
        <dbReference type="ARBA" id="ARBA00022989"/>
    </source>
</evidence>
<protein>
    <submittedName>
        <fullName evidence="9">4-azaleucine resistance transporter AzlC</fullName>
    </submittedName>
</protein>
<dbReference type="PANTHER" id="PTHR34979">
    <property type="entry name" value="INNER MEMBRANE PROTEIN YGAZ"/>
    <property type="match status" value="1"/>
</dbReference>
<comment type="similarity">
    <text evidence="2">Belongs to the AzlC family.</text>
</comment>
<evidence type="ECO:0000256" key="2">
    <source>
        <dbReference type="ARBA" id="ARBA00010735"/>
    </source>
</evidence>
<feature type="transmembrane region" description="Helical" evidence="8">
    <location>
        <begin position="220"/>
        <end position="238"/>
    </location>
</feature>
<evidence type="ECO:0000256" key="8">
    <source>
        <dbReference type="SAM" id="Phobius"/>
    </source>
</evidence>
<reference evidence="10" key="1">
    <citation type="submission" date="2017-08" db="EMBL/GenBank/DDBJ databases">
        <authorList>
            <person name="Varghese N."/>
            <person name="Submissions S."/>
        </authorList>
    </citation>
    <scope>NUCLEOTIDE SEQUENCE [LARGE SCALE GENOMIC DNA]</scope>
    <source>
        <strain evidence="10">JC23</strain>
    </source>
</reference>
<evidence type="ECO:0000256" key="5">
    <source>
        <dbReference type="ARBA" id="ARBA00022692"/>
    </source>
</evidence>
<feature type="transmembrane region" description="Helical" evidence="8">
    <location>
        <begin position="171"/>
        <end position="190"/>
    </location>
</feature>
<dbReference type="PANTHER" id="PTHR34979:SF1">
    <property type="entry name" value="INNER MEMBRANE PROTEIN YGAZ"/>
    <property type="match status" value="1"/>
</dbReference>
<evidence type="ECO:0000256" key="1">
    <source>
        <dbReference type="ARBA" id="ARBA00004651"/>
    </source>
</evidence>
<keyword evidence="5 8" id="KW-0812">Transmembrane</keyword>
<evidence type="ECO:0000313" key="9">
    <source>
        <dbReference type="EMBL" id="SOC35036.1"/>
    </source>
</evidence>
<dbReference type="GO" id="GO:0005886">
    <property type="term" value="C:plasma membrane"/>
    <property type="evidence" value="ECO:0007669"/>
    <property type="project" value="UniProtKB-SubCell"/>
</dbReference>
<evidence type="ECO:0000256" key="4">
    <source>
        <dbReference type="ARBA" id="ARBA00022475"/>
    </source>
</evidence>
<dbReference type="InterPro" id="IPR011606">
    <property type="entry name" value="Brnchd-chn_aa_trnsp_permease"/>
</dbReference>
<feature type="transmembrane region" description="Helical" evidence="8">
    <location>
        <begin position="64"/>
        <end position="87"/>
    </location>
</feature>
<dbReference type="AlphaFoldDB" id="A0A285U3F7"/>
<keyword evidence="6 8" id="KW-1133">Transmembrane helix</keyword>
<name>A0A285U3F7_9BACL</name>
<gene>
    <name evidence="9" type="ORF">SAMN05877842_101221</name>
</gene>
<feature type="transmembrane region" description="Helical" evidence="8">
    <location>
        <begin position="145"/>
        <end position="165"/>
    </location>
</feature>
<keyword evidence="4" id="KW-1003">Cell membrane</keyword>
<keyword evidence="10" id="KW-1185">Reference proteome</keyword>
<proteinExistence type="inferred from homology"/>
<keyword evidence="3" id="KW-0813">Transport</keyword>
<keyword evidence="7 8" id="KW-0472">Membrane</keyword>
<comment type="subcellular location">
    <subcellularLocation>
        <location evidence="1">Cell membrane</location>
        <topology evidence="1">Multi-pass membrane protein</topology>
    </subcellularLocation>
</comment>
<accession>A0A285U3F7</accession>